<proteinExistence type="predicted"/>
<evidence type="ECO:0000256" key="3">
    <source>
        <dbReference type="SAM" id="Phobius"/>
    </source>
</evidence>
<feature type="transmembrane region" description="Helical" evidence="3">
    <location>
        <begin position="146"/>
        <end position="168"/>
    </location>
</feature>
<keyword evidence="3" id="KW-0812">Transmembrane</keyword>
<evidence type="ECO:0000256" key="2">
    <source>
        <dbReference type="PROSITE-ProRule" id="PRU00302"/>
    </source>
</evidence>
<keyword evidence="3" id="KW-0472">Membrane</keyword>
<dbReference type="InterPro" id="IPR000436">
    <property type="entry name" value="Sushi_SCR_CCP_dom"/>
</dbReference>
<evidence type="ECO:0000259" key="4">
    <source>
        <dbReference type="PROSITE" id="PS50923"/>
    </source>
</evidence>
<feature type="disulfide bond" evidence="2">
    <location>
        <begin position="111"/>
        <end position="138"/>
    </location>
</feature>
<reference evidence="5" key="1">
    <citation type="journal article" date="2019" name="bioRxiv">
        <title>The Genome of the Zebra Mussel, Dreissena polymorpha: A Resource for Invasive Species Research.</title>
        <authorList>
            <person name="McCartney M.A."/>
            <person name="Auch B."/>
            <person name="Kono T."/>
            <person name="Mallez S."/>
            <person name="Zhang Y."/>
            <person name="Obille A."/>
            <person name="Becker A."/>
            <person name="Abrahante J.E."/>
            <person name="Garbe J."/>
            <person name="Badalamenti J.P."/>
            <person name="Herman A."/>
            <person name="Mangelson H."/>
            <person name="Liachko I."/>
            <person name="Sullivan S."/>
            <person name="Sone E.D."/>
            <person name="Koren S."/>
            <person name="Silverstein K.A.T."/>
            <person name="Beckman K.B."/>
            <person name="Gohl D.M."/>
        </authorList>
    </citation>
    <scope>NUCLEOTIDE SEQUENCE</scope>
    <source>
        <strain evidence="5">Duluth1</strain>
        <tissue evidence="5">Whole animal</tissue>
    </source>
</reference>
<accession>A0A9D3Y6I7</accession>
<dbReference type="SUPFAM" id="SSF57535">
    <property type="entry name" value="Complement control module/SCR domain"/>
    <property type="match status" value="1"/>
</dbReference>
<gene>
    <name evidence="5" type="ORF">DPMN_194530</name>
</gene>
<organism evidence="5 6">
    <name type="scientific">Dreissena polymorpha</name>
    <name type="common">Zebra mussel</name>
    <name type="synonym">Mytilus polymorpha</name>
    <dbReference type="NCBI Taxonomy" id="45954"/>
    <lineage>
        <taxon>Eukaryota</taxon>
        <taxon>Metazoa</taxon>
        <taxon>Spiralia</taxon>
        <taxon>Lophotrochozoa</taxon>
        <taxon>Mollusca</taxon>
        <taxon>Bivalvia</taxon>
        <taxon>Autobranchia</taxon>
        <taxon>Heteroconchia</taxon>
        <taxon>Euheterodonta</taxon>
        <taxon>Imparidentia</taxon>
        <taxon>Neoheterodontei</taxon>
        <taxon>Myida</taxon>
        <taxon>Dreissenoidea</taxon>
        <taxon>Dreissenidae</taxon>
        <taxon>Dreissena</taxon>
    </lineage>
</organism>
<name>A0A9D3Y6I7_DREPO</name>
<dbReference type="EMBL" id="JAIWYP010000019">
    <property type="protein sequence ID" value="KAH3692778.1"/>
    <property type="molecule type" value="Genomic_DNA"/>
</dbReference>
<dbReference type="Gene3D" id="2.10.70.10">
    <property type="entry name" value="Complement Module, domain 1"/>
    <property type="match status" value="1"/>
</dbReference>
<keyword evidence="1 2" id="KW-1015">Disulfide bond</keyword>
<dbReference type="Proteomes" id="UP000828390">
    <property type="component" value="Unassembled WGS sequence"/>
</dbReference>
<keyword evidence="6" id="KW-1185">Reference proteome</keyword>
<keyword evidence="2" id="KW-0768">Sushi</keyword>
<evidence type="ECO:0000313" key="5">
    <source>
        <dbReference type="EMBL" id="KAH3692778.1"/>
    </source>
</evidence>
<keyword evidence="3" id="KW-1133">Transmembrane helix</keyword>
<protein>
    <recommendedName>
        <fullName evidence="4">Sushi domain-containing protein</fullName>
    </recommendedName>
</protein>
<reference evidence="5" key="2">
    <citation type="submission" date="2020-11" db="EMBL/GenBank/DDBJ databases">
        <authorList>
            <person name="McCartney M.A."/>
            <person name="Auch B."/>
            <person name="Kono T."/>
            <person name="Mallez S."/>
            <person name="Becker A."/>
            <person name="Gohl D.M."/>
            <person name="Silverstein K.A.T."/>
            <person name="Koren S."/>
            <person name="Bechman K.B."/>
            <person name="Herman A."/>
            <person name="Abrahante J.E."/>
            <person name="Garbe J."/>
        </authorList>
    </citation>
    <scope>NUCLEOTIDE SEQUENCE</scope>
    <source>
        <strain evidence="5">Duluth1</strain>
        <tissue evidence="5">Whole animal</tissue>
    </source>
</reference>
<dbReference type="Pfam" id="PF00084">
    <property type="entry name" value="Sushi"/>
    <property type="match status" value="1"/>
</dbReference>
<dbReference type="CDD" id="cd00033">
    <property type="entry name" value="CCP"/>
    <property type="match status" value="1"/>
</dbReference>
<dbReference type="SMART" id="SM00032">
    <property type="entry name" value="CCP"/>
    <property type="match status" value="1"/>
</dbReference>
<dbReference type="PROSITE" id="PS50923">
    <property type="entry name" value="SUSHI"/>
    <property type="match status" value="1"/>
</dbReference>
<dbReference type="AlphaFoldDB" id="A0A9D3Y6I7"/>
<feature type="domain" description="Sushi" evidence="4">
    <location>
        <begin position="81"/>
        <end position="140"/>
    </location>
</feature>
<sequence length="178" mass="20459">MHHTQSLNVQLNSNVNSCFIIEIYYIRFSESPAQFCDIVYRRCRRCDDVRGDCFTHQQTFNCTGYCYETRYKEEFEKLRVAGCEILPPPNNGHLKDNRTHVPFNDTLKFTCSDGYAPLYIDPVRCGEFSIWNGPPPKCESSTNATLTALTITCVVCLVLSLLGNIFLLNSRIRRWPGI</sequence>
<dbReference type="InterPro" id="IPR035976">
    <property type="entry name" value="Sushi/SCR/CCP_sf"/>
</dbReference>
<evidence type="ECO:0000313" key="6">
    <source>
        <dbReference type="Proteomes" id="UP000828390"/>
    </source>
</evidence>
<evidence type="ECO:0000256" key="1">
    <source>
        <dbReference type="ARBA" id="ARBA00023157"/>
    </source>
</evidence>
<comment type="caution">
    <text evidence="2">Lacks conserved residue(s) required for the propagation of feature annotation.</text>
</comment>
<comment type="caution">
    <text evidence="5">The sequence shown here is derived from an EMBL/GenBank/DDBJ whole genome shotgun (WGS) entry which is preliminary data.</text>
</comment>